<dbReference type="EMBL" id="JACGCM010001615">
    <property type="protein sequence ID" value="KAF6152680.1"/>
    <property type="molecule type" value="Genomic_DNA"/>
</dbReference>
<dbReference type="SUPFAM" id="SSF52266">
    <property type="entry name" value="SGNH hydrolase"/>
    <property type="match status" value="1"/>
</dbReference>
<reference evidence="4 5" key="1">
    <citation type="journal article" date="2020" name="IScience">
        <title>Genome Sequencing of the Endangered Kingdonia uniflora (Circaeasteraceae, Ranunculales) Reveals Potential Mechanisms of Evolutionary Specialization.</title>
        <authorList>
            <person name="Sun Y."/>
            <person name="Deng T."/>
            <person name="Zhang A."/>
            <person name="Moore M.J."/>
            <person name="Landis J.B."/>
            <person name="Lin N."/>
            <person name="Zhang H."/>
            <person name="Zhang X."/>
            <person name="Huang J."/>
            <person name="Zhang X."/>
            <person name="Sun H."/>
            <person name="Wang H."/>
        </authorList>
    </citation>
    <scope>NUCLEOTIDE SEQUENCE [LARGE SCALE GENOMIC DNA]</scope>
    <source>
        <strain evidence="4">TB1705</strain>
        <tissue evidence="4">Leaf</tissue>
    </source>
</reference>
<gene>
    <name evidence="4" type="ORF">GIB67_021340</name>
</gene>
<comment type="similarity">
    <text evidence="1">Belongs to the 'GDSL' lipolytic enzyme family.</text>
</comment>
<dbReference type="Pfam" id="PF00657">
    <property type="entry name" value="Lipase_GDSL"/>
    <property type="match status" value="1"/>
</dbReference>
<dbReference type="InterPro" id="IPR001087">
    <property type="entry name" value="GDSL"/>
</dbReference>
<feature type="non-terminal residue" evidence="4">
    <location>
        <position position="1"/>
    </location>
</feature>
<dbReference type="InterPro" id="IPR050592">
    <property type="entry name" value="GDSL_lipolytic_enzyme"/>
</dbReference>
<evidence type="ECO:0000313" key="5">
    <source>
        <dbReference type="Proteomes" id="UP000541444"/>
    </source>
</evidence>
<dbReference type="CDD" id="cd01837">
    <property type="entry name" value="SGNH_plant_lipase_like"/>
    <property type="match status" value="1"/>
</dbReference>
<keyword evidence="2 3" id="KW-0732">Signal</keyword>
<dbReference type="Proteomes" id="UP000541444">
    <property type="component" value="Unassembled WGS sequence"/>
</dbReference>
<feature type="chain" id="PRO_5029912062" evidence="3">
    <location>
        <begin position="42"/>
        <end position="371"/>
    </location>
</feature>
<evidence type="ECO:0000256" key="3">
    <source>
        <dbReference type="SAM" id="SignalP"/>
    </source>
</evidence>
<evidence type="ECO:0000313" key="4">
    <source>
        <dbReference type="EMBL" id="KAF6152680.1"/>
    </source>
</evidence>
<protein>
    <submittedName>
        <fullName evidence="4">Uncharacterized protein</fullName>
    </submittedName>
</protein>
<dbReference type="PANTHER" id="PTHR45642">
    <property type="entry name" value="GDSL ESTERASE/LIPASE EXL3"/>
    <property type="match status" value="1"/>
</dbReference>
<comment type="caution">
    <text evidence="4">The sequence shown here is derived from an EMBL/GenBank/DDBJ whole genome shotgun (WGS) entry which is preliminary data.</text>
</comment>
<accession>A0A7J7MD19</accession>
<name>A0A7J7MD19_9MAGN</name>
<dbReference type="Gene3D" id="3.40.50.1110">
    <property type="entry name" value="SGNH hydrolase"/>
    <property type="match status" value="1"/>
</dbReference>
<sequence>CIWDIPNHLSSSLLLFFRFMSLHKTLLQSLLLTTYQPRVFAFGDSTIDPGNKSNNNALHTFFKADRIPYGRDFPSHVSLGRFTNGRLPTYFLVSMWGIKSELQAYLNKTVSNQDLLTGVSFASAGTGWDDFTTTVINVLHMNTQLRHFRLCLGRIQRRFGLQRANQVVGDALFAIGSGTNDLIRSFYGLPGTRRWQFSISAYQDFLLRNLKTFVERLYSMGARKLSITGLLPIGCLPFQVTAGSFMPSPHMFQCVCVTQQNTDSQAYNTKLQFLIKRLQTTLPGVNIAYADIYNPLMDMLTNPGRYCFHETLRGYCGTGTMEMGPLCNGVVPTCPDASRYVFWDTVHPTLATYQVLANIYKTTVLPLLTGS</sequence>
<feature type="signal peptide" evidence="3">
    <location>
        <begin position="1"/>
        <end position="41"/>
    </location>
</feature>
<proteinExistence type="inferred from homology"/>
<dbReference type="AlphaFoldDB" id="A0A7J7MD19"/>
<dbReference type="OrthoDB" id="1600564at2759"/>
<organism evidence="4 5">
    <name type="scientific">Kingdonia uniflora</name>
    <dbReference type="NCBI Taxonomy" id="39325"/>
    <lineage>
        <taxon>Eukaryota</taxon>
        <taxon>Viridiplantae</taxon>
        <taxon>Streptophyta</taxon>
        <taxon>Embryophyta</taxon>
        <taxon>Tracheophyta</taxon>
        <taxon>Spermatophyta</taxon>
        <taxon>Magnoliopsida</taxon>
        <taxon>Ranunculales</taxon>
        <taxon>Circaeasteraceae</taxon>
        <taxon>Kingdonia</taxon>
    </lineage>
</organism>
<dbReference type="PANTHER" id="PTHR45642:SF139">
    <property type="entry name" value="SGNH HYDROLASE-TYPE ESTERASE DOMAIN-CONTAINING PROTEIN"/>
    <property type="match status" value="1"/>
</dbReference>
<dbReference type="InterPro" id="IPR035669">
    <property type="entry name" value="SGNH_plant_lipase-like"/>
</dbReference>
<keyword evidence="5" id="KW-1185">Reference proteome</keyword>
<evidence type="ECO:0000256" key="2">
    <source>
        <dbReference type="ARBA" id="ARBA00022729"/>
    </source>
</evidence>
<dbReference type="GO" id="GO:0016788">
    <property type="term" value="F:hydrolase activity, acting on ester bonds"/>
    <property type="evidence" value="ECO:0007669"/>
    <property type="project" value="InterPro"/>
</dbReference>
<dbReference type="InterPro" id="IPR036514">
    <property type="entry name" value="SGNH_hydro_sf"/>
</dbReference>
<evidence type="ECO:0000256" key="1">
    <source>
        <dbReference type="ARBA" id="ARBA00008668"/>
    </source>
</evidence>